<reference evidence="2" key="1">
    <citation type="journal article" date="2014" name="Int. J. Syst. Evol. Microbiol.">
        <title>Complete genome sequence of Corynebacterium casei LMG S-19264T (=DSM 44701T), isolated from a smear-ripened cheese.</title>
        <authorList>
            <consortium name="US DOE Joint Genome Institute (JGI-PGF)"/>
            <person name="Walter F."/>
            <person name="Albersmeier A."/>
            <person name="Kalinowski J."/>
            <person name="Ruckert C."/>
        </authorList>
    </citation>
    <scope>NUCLEOTIDE SEQUENCE</scope>
    <source>
        <strain evidence="2">CGMCC 4.7403</strain>
    </source>
</reference>
<protein>
    <submittedName>
        <fullName evidence="2">Uncharacterized protein</fullName>
    </submittedName>
</protein>
<name>A0A918YXT6_9ACTN</name>
<keyword evidence="3" id="KW-1185">Reference proteome</keyword>
<feature type="region of interest" description="Disordered" evidence="1">
    <location>
        <begin position="72"/>
        <end position="106"/>
    </location>
</feature>
<evidence type="ECO:0000313" key="2">
    <source>
        <dbReference type="EMBL" id="GHE28921.1"/>
    </source>
</evidence>
<accession>A0A918YXT6</accession>
<organism evidence="2 3">
    <name type="scientific">Streptomyces capitiformicae</name>
    <dbReference type="NCBI Taxonomy" id="2014920"/>
    <lineage>
        <taxon>Bacteria</taxon>
        <taxon>Bacillati</taxon>
        <taxon>Actinomycetota</taxon>
        <taxon>Actinomycetes</taxon>
        <taxon>Kitasatosporales</taxon>
        <taxon>Streptomycetaceae</taxon>
        <taxon>Streptomyces</taxon>
    </lineage>
</organism>
<dbReference type="EMBL" id="BNAT01000015">
    <property type="protein sequence ID" value="GHE28921.1"/>
    <property type="molecule type" value="Genomic_DNA"/>
</dbReference>
<gene>
    <name evidence="2" type="ORF">GCM10017771_44280</name>
</gene>
<reference evidence="2" key="2">
    <citation type="submission" date="2020-09" db="EMBL/GenBank/DDBJ databases">
        <authorList>
            <person name="Sun Q."/>
            <person name="Zhou Y."/>
        </authorList>
    </citation>
    <scope>NUCLEOTIDE SEQUENCE</scope>
    <source>
        <strain evidence="2">CGMCC 4.7403</strain>
    </source>
</reference>
<proteinExistence type="predicted"/>
<dbReference type="Proteomes" id="UP000603227">
    <property type="component" value="Unassembled WGS sequence"/>
</dbReference>
<evidence type="ECO:0000256" key="1">
    <source>
        <dbReference type="SAM" id="MobiDB-lite"/>
    </source>
</evidence>
<evidence type="ECO:0000313" key="3">
    <source>
        <dbReference type="Proteomes" id="UP000603227"/>
    </source>
</evidence>
<feature type="compositionally biased region" description="Basic and acidic residues" evidence="1">
    <location>
        <begin position="96"/>
        <end position="106"/>
    </location>
</feature>
<comment type="caution">
    <text evidence="2">The sequence shown here is derived from an EMBL/GenBank/DDBJ whole genome shotgun (WGS) entry which is preliminary data.</text>
</comment>
<dbReference type="AlphaFoldDB" id="A0A918YXT6"/>
<sequence length="292" mass="30265">MNFRNPTDALTGRPLALKSMSAADTVRMPRCLGVAGVGKEDHFVSTHVRFAAGFGAAALTLALTACGSGTDTEDSGKGASAAAGATGGSGGQGSKDCPDKHTATVDDTKLGGKAEIDLCGLPEAHKATVSVPWAKVGEKPSDSANPTNVWPVSCKSDSDDSCTLIKKKVNTWDAGTCGGSEVKPDCHPQRNEEVSVVCLAKYDYGRTENSSDPSARWYGVLLDKRLLATGTDGRETDHVEVFTDKGGKPVGFIAAKELNKVSVDLPACDGAMLHGSDARDLAQIEGLPVDEG</sequence>